<dbReference type="RefSeq" id="WP_110358797.1">
    <property type="nucleotide sequence ID" value="NZ_QFLI01000001.1"/>
</dbReference>
<dbReference type="EMBL" id="QFLI01000001">
    <property type="protein sequence ID" value="PXY02636.1"/>
    <property type="molecule type" value="Genomic_DNA"/>
</dbReference>
<name>A0A2V4A1U0_9BACT</name>
<proteinExistence type="inferred from homology"/>
<reference evidence="4 5" key="1">
    <citation type="submission" date="2018-05" db="EMBL/GenBank/DDBJ databases">
        <title>Marinifilum breve JC075T sp. nov., a marine bacterium isolated from Yongle Blue Hole in the South China Sea.</title>
        <authorList>
            <person name="Fu T."/>
        </authorList>
    </citation>
    <scope>NUCLEOTIDE SEQUENCE [LARGE SCALE GENOMIC DNA]</scope>
    <source>
        <strain evidence="4 5">JC075</strain>
    </source>
</reference>
<evidence type="ECO:0000313" key="5">
    <source>
        <dbReference type="Proteomes" id="UP000248079"/>
    </source>
</evidence>
<protein>
    <submittedName>
        <fullName evidence="4">Short-chain dehydrogenase</fullName>
    </submittedName>
</protein>
<evidence type="ECO:0000256" key="2">
    <source>
        <dbReference type="ARBA" id="ARBA00023002"/>
    </source>
</evidence>
<dbReference type="SUPFAM" id="SSF51735">
    <property type="entry name" value="NAD(P)-binding Rossmann-fold domains"/>
    <property type="match status" value="1"/>
</dbReference>
<dbReference type="OrthoDB" id="5786478at2"/>
<sequence>MNELKVSPNGRVAFVSGANRGIGRAITIELLEAGAKKVYAGVRNIKSLDDLKPEYGERLIPILLDLKNDKTIIRATRQVKDVEILINNAGVYDASGFFSDDTLDSLSDNFEVNVWGLVKLSTSLIDHLMNKPFAAIVNVASVLGLASMPIAGTYSASKAAVHSITQGMRGELLNSNVLVMGVYPGPIDTDMTRDLDMDKDSPQNVAKNIITGLKEGREYVFPDMMSKQVGELYLTEPITVEKQFAHFVSEEQEA</sequence>
<dbReference type="Pfam" id="PF00106">
    <property type="entry name" value="adh_short"/>
    <property type="match status" value="1"/>
</dbReference>
<dbReference type="InterPro" id="IPR020904">
    <property type="entry name" value="Sc_DH/Rdtase_CS"/>
</dbReference>
<gene>
    <name evidence="4" type="ORF">DF185_00645</name>
</gene>
<dbReference type="PANTHER" id="PTHR44169">
    <property type="entry name" value="NADPH-DEPENDENT 1-ACYLDIHYDROXYACETONE PHOSPHATE REDUCTASE"/>
    <property type="match status" value="1"/>
</dbReference>
<dbReference type="Proteomes" id="UP000248079">
    <property type="component" value="Unassembled WGS sequence"/>
</dbReference>
<keyword evidence="2" id="KW-0560">Oxidoreductase</keyword>
<evidence type="ECO:0000256" key="1">
    <source>
        <dbReference type="ARBA" id="ARBA00006484"/>
    </source>
</evidence>
<dbReference type="GO" id="GO:0016491">
    <property type="term" value="F:oxidoreductase activity"/>
    <property type="evidence" value="ECO:0007669"/>
    <property type="project" value="UniProtKB-KW"/>
</dbReference>
<dbReference type="Gene3D" id="3.40.50.720">
    <property type="entry name" value="NAD(P)-binding Rossmann-like Domain"/>
    <property type="match status" value="1"/>
</dbReference>
<evidence type="ECO:0000256" key="3">
    <source>
        <dbReference type="RuleBase" id="RU000363"/>
    </source>
</evidence>
<evidence type="ECO:0000313" key="4">
    <source>
        <dbReference type="EMBL" id="PXY02636.1"/>
    </source>
</evidence>
<comment type="similarity">
    <text evidence="1 3">Belongs to the short-chain dehydrogenases/reductases (SDR) family.</text>
</comment>
<keyword evidence="5" id="KW-1185">Reference proteome</keyword>
<dbReference type="PRINTS" id="PR00080">
    <property type="entry name" value="SDRFAMILY"/>
</dbReference>
<dbReference type="PROSITE" id="PS00061">
    <property type="entry name" value="ADH_SHORT"/>
    <property type="match status" value="1"/>
</dbReference>
<dbReference type="AlphaFoldDB" id="A0A2V4A1U0"/>
<dbReference type="PRINTS" id="PR00081">
    <property type="entry name" value="GDHRDH"/>
</dbReference>
<accession>A0A2V4A1U0</accession>
<comment type="caution">
    <text evidence="4">The sequence shown here is derived from an EMBL/GenBank/DDBJ whole genome shotgun (WGS) entry which is preliminary data.</text>
</comment>
<dbReference type="PANTHER" id="PTHR44169:SF6">
    <property type="entry name" value="NADPH-DEPENDENT 1-ACYLDIHYDROXYACETONE PHOSPHATE REDUCTASE"/>
    <property type="match status" value="1"/>
</dbReference>
<dbReference type="InterPro" id="IPR002347">
    <property type="entry name" value="SDR_fam"/>
</dbReference>
<dbReference type="InterPro" id="IPR036291">
    <property type="entry name" value="NAD(P)-bd_dom_sf"/>
</dbReference>
<organism evidence="4 5">
    <name type="scientific">Marinifilum breve</name>
    <dbReference type="NCBI Taxonomy" id="2184082"/>
    <lineage>
        <taxon>Bacteria</taxon>
        <taxon>Pseudomonadati</taxon>
        <taxon>Bacteroidota</taxon>
        <taxon>Bacteroidia</taxon>
        <taxon>Marinilabiliales</taxon>
        <taxon>Marinifilaceae</taxon>
    </lineage>
</organism>